<name>A0A6A4JDQ4_APOLU</name>
<dbReference type="GO" id="GO:0032543">
    <property type="term" value="P:mitochondrial translation"/>
    <property type="evidence" value="ECO:0007669"/>
    <property type="project" value="TreeGrafter"/>
</dbReference>
<evidence type="ECO:0000256" key="2">
    <source>
        <dbReference type="ARBA" id="ARBA00006700"/>
    </source>
</evidence>
<reference evidence="10" key="1">
    <citation type="journal article" date="2021" name="Mol. Ecol. Resour.">
        <title>Apolygus lucorum genome provides insights into omnivorousness and mesophyll feeding.</title>
        <authorList>
            <person name="Liu Y."/>
            <person name="Liu H."/>
            <person name="Wang H."/>
            <person name="Huang T."/>
            <person name="Liu B."/>
            <person name="Yang B."/>
            <person name="Yin L."/>
            <person name="Li B."/>
            <person name="Zhang Y."/>
            <person name="Zhang S."/>
            <person name="Jiang F."/>
            <person name="Zhang X."/>
            <person name="Ren Y."/>
            <person name="Wang B."/>
            <person name="Wang S."/>
            <person name="Lu Y."/>
            <person name="Wu K."/>
            <person name="Fan W."/>
            <person name="Wang G."/>
        </authorList>
    </citation>
    <scope>NUCLEOTIDE SEQUENCE</scope>
    <source>
        <strain evidence="10">12Hb</strain>
    </source>
</reference>
<dbReference type="PANTHER" id="PTHR12059">
    <property type="entry name" value="RIBOSOMAL PROTEIN L23-RELATED"/>
    <property type="match status" value="1"/>
</dbReference>
<evidence type="ECO:0000256" key="8">
    <source>
        <dbReference type="ARBA" id="ARBA00041375"/>
    </source>
</evidence>
<dbReference type="FunFam" id="3.30.70.330:FF:000284">
    <property type="entry name" value="39S ribosomal protein L23, mitochondrial"/>
    <property type="match status" value="1"/>
</dbReference>
<dbReference type="InterPro" id="IPR012678">
    <property type="entry name" value="Ribosomal_uL23/eL15/eS24_sf"/>
</dbReference>
<dbReference type="PANTHER" id="PTHR12059:SF5">
    <property type="entry name" value="LARGE RIBOSOMAL SUBUNIT PROTEIN UL23M"/>
    <property type="match status" value="1"/>
</dbReference>
<comment type="caution">
    <text evidence="10">The sequence shown here is derived from an EMBL/GenBank/DDBJ whole genome shotgun (WGS) entry which is preliminary data.</text>
</comment>
<dbReference type="Proteomes" id="UP000466442">
    <property type="component" value="Unassembled WGS sequence"/>
</dbReference>
<keyword evidence="3" id="KW-0689">Ribosomal protein</keyword>
<comment type="subcellular location">
    <subcellularLocation>
        <location evidence="1">Mitochondrion</location>
    </subcellularLocation>
</comment>
<feature type="compositionally biased region" description="Basic and acidic residues" evidence="9">
    <location>
        <begin position="133"/>
        <end position="143"/>
    </location>
</feature>
<evidence type="ECO:0000256" key="6">
    <source>
        <dbReference type="ARBA" id="ARBA00038782"/>
    </source>
</evidence>
<organism evidence="10 11">
    <name type="scientific">Apolygus lucorum</name>
    <name type="common">Small green plant bug</name>
    <name type="synonym">Lygocoris lucorum</name>
    <dbReference type="NCBI Taxonomy" id="248454"/>
    <lineage>
        <taxon>Eukaryota</taxon>
        <taxon>Metazoa</taxon>
        <taxon>Ecdysozoa</taxon>
        <taxon>Arthropoda</taxon>
        <taxon>Hexapoda</taxon>
        <taxon>Insecta</taxon>
        <taxon>Pterygota</taxon>
        <taxon>Neoptera</taxon>
        <taxon>Paraneoptera</taxon>
        <taxon>Hemiptera</taxon>
        <taxon>Heteroptera</taxon>
        <taxon>Panheteroptera</taxon>
        <taxon>Cimicomorpha</taxon>
        <taxon>Miridae</taxon>
        <taxon>Mirini</taxon>
        <taxon>Apolygus</taxon>
    </lineage>
</organism>
<gene>
    <name evidence="10" type="ORF">GE061_006222</name>
</gene>
<dbReference type="AlphaFoldDB" id="A0A6A4JDQ4"/>
<dbReference type="SUPFAM" id="SSF54189">
    <property type="entry name" value="Ribosomal proteins S24e, L23 and L15e"/>
    <property type="match status" value="1"/>
</dbReference>
<dbReference type="Gene3D" id="3.30.70.330">
    <property type="match status" value="1"/>
</dbReference>
<evidence type="ECO:0000256" key="1">
    <source>
        <dbReference type="ARBA" id="ARBA00004173"/>
    </source>
</evidence>
<evidence type="ECO:0000256" key="3">
    <source>
        <dbReference type="ARBA" id="ARBA00022980"/>
    </source>
</evidence>
<evidence type="ECO:0000313" key="11">
    <source>
        <dbReference type="Proteomes" id="UP000466442"/>
    </source>
</evidence>
<keyword evidence="5" id="KW-0687">Ribonucleoprotein</keyword>
<dbReference type="InterPro" id="IPR013025">
    <property type="entry name" value="Ribosomal_uL23-like"/>
</dbReference>
<comment type="subunit">
    <text evidence="6">Component of the mitochondrial ribosome large subunit (39S) which comprises a 16S rRNA and about 50 distinct proteins.</text>
</comment>
<accession>A0A6A4JDQ4</accession>
<feature type="region of interest" description="Disordered" evidence="9">
    <location>
        <begin position="132"/>
        <end position="151"/>
    </location>
</feature>
<dbReference type="Pfam" id="PF00276">
    <property type="entry name" value="Ribosomal_L23"/>
    <property type="match status" value="1"/>
</dbReference>
<evidence type="ECO:0000256" key="5">
    <source>
        <dbReference type="ARBA" id="ARBA00023274"/>
    </source>
</evidence>
<keyword evidence="4" id="KW-0496">Mitochondrion</keyword>
<dbReference type="GO" id="GO:0005762">
    <property type="term" value="C:mitochondrial large ribosomal subunit"/>
    <property type="evidence" value="ECO:0007669"/>
    <property type="project" value="TreeGrafter"/>
</dbReference>
<evidence type="ECO:0000313" key="10">
    <source>
        <dbReference type="EMBL" id="KAF6199924.1"/>
    </source>
</evidence>
<evidence type="ECO:0000256" key="7">
    <source>
        <dbReference type="ARBA" id="ARBA00039977"/>
    </source>
</evidence>
<comment type="similarity">
    <text evidence="2">Belongs to the universal ribosomal protein uL23 family.</text>
</comment>
<dbReference type="GO" id="GO:0003735">
    <property type="term" value="F:structural constituent of ribosome"/>
    <property type="evidence" value="ECO:0007669"/>
    <property type="project" value="InterPro"/>
</dbReference>
<sequence length="151" mass="18089">MSTRWYPIYQRGNPQLRVFLPNFWMKLVRPEHKQPENIVRFITPTQMSDHDIKQYLEKIYKVEVASVKSKIKEGLIKRQRFRGYIIKEPDYREAMITLPPGQTFKFPDISTEKEKRDDDEIKKFQDAASQSFDKFKEMNKDRPGVPGWFSV</sequence>
<proteinExistence type="inferred from homology"/>
<keyword evidence="11" id="KW-1185">Reference proteome</keyword>
<dbReference type="OrthoDB" id="275582at2759"/>
<evidence type="ECO:0000256" key="4">
    <source>
        <dbReference type="ARBA" id="ARBA00023128"/>
    </source>
</evidence>
<evidence type="ECO:0000256" key="9">
    <source>
        <dbReference type="SAM" id="MobiDB-lite"/>
    </source>
</evidence>
<dbReference type="InterPro" id="IPR012677">
    <property type="entry name" value="Nucleotide-bd_a/b_plait_sf"/>
</dbReference>
<dbReference type="EMBL" id="WIXP02000014">
    <property type="protein sequence ID" value="KAF6199924.1"/>
    <property type="molecule type" value="Genomic_DNA"/>
</dbReference>
<protein>
    <recommendedName>
        <fullName evidence="7">Large ribosomal subunit protein uL23m</fullName>
    </recommendedName>
    <alternativeName>
        <fullName evidence="8">39S ribosomal protein L23, mitochondrial</fullName>
    </alternativeName>
</protein>